<keyword evidence="3" id="KW-1185">Reference proteome</keyword>
<feature type="compositionally biased region" description="Basic and acidic residues" evidence="1">
    <location>
        <begin position="1"/>
        <end position="11"/>
    </location>
</feature>
<dbReference type="EMBL" id="JAPEIS010000003">
    <property type="protein sequence ID" value="KAJ8067755.1"/>
    <property type="molecule type" value="Genomic_DNA"/>
</dbReference>
<evidence type="ECO:0000256" key="1">
    <source>
        <dbReference type="SAM" id="MobiDB-lite"/>
    </source>
</evidence>
<name>A0A9X0DMM1_9HELO</name>
<organism evidence="2 3">
    <name type="scientific">Sclerotinia nivalis</name>
    <dbReference type="NCBI Taxonomy" id="352851"/>
    <lineage>
        <taxon>Eukaryota</taxon>
        <taxon>Fungi</taxon>
        <taxon>Dikarya</taxon>
        <taxon>Ascomycota</taxon>
        <taxon>Pezizomycotina</taxon>
        <taxon>Leotiomycetes</taxon>
        <taxon>Helotiales</taxon>
        <taxon>Sclerotiniaceae</taxon>
        <taxon>Sclerotinia</taxon>
    </lineage>
</organism>
<dbReference type="AlphaFoldDB" id="A0A9X0DMM1"/>
<reference evidence="2" key="1">
    <citation type="submission" date="2022-11" db="EMBL/GenBank/DDBJ databases">
        <title>Genome Resource of Sclerotinia nivalis Strain SnTB1, a Plant Pathogen Isolated from American Ginseng.</title>
        <authorList>
            <person name="Fan S."/>
        </authorList>
    </citation>
    <scope>NUCLEOTIDE SEQUENCE</scope>
    <source>
        <strain evidence="2">SnTB1</strain>
    </source>
</reference>
<evidence type="ECO:0000313" key="2">
    <source>
        <dbReference type="EMBL" id="KAJ8067755.1"/>
    </source>
</evidence>
<dbReference type="Proteomes" id="UP001152300">
    <property type="component" value="Unassembled WGS sequence"/>
</dbReference>
<comment type="caution">
    <text evidence="2">The sequence shown here is derived from an EMBL/GenBank/DDBJ whole genome shotgun (WGS) entry which is preliminary data.</text>
</comment>
<dbReference type="OrthoDB" id="3555801at2759"/>
<evidence type="ECO:0000313" key="3">
    <source>
        <dbReference type="Proteomes" id="UP001152300"/>
    </source>
</evidence>
<protein>
    <submittedName>
        <fullName evidence="2">Uncharacterized protein</fullName>
    </submittedName>
</protein>
<feature type="region of interest" description="Disordered" evidence="1">
    <location>
        <begin position="1"/>
        <end position="31"/>
    </location>
</feature>
<proteinExistence type="predicted"/>
<accession>A0A9X0DMM1</accession>
<sequence>MEPKSNLESKNKVLGYPPKYISPKREPNANLRSTIQPSHKLTMLVANHEGEKRNRVLWEALEEQLEKIETMAGELKTACRMMLDEEID</sequence>
<gene>
    <name evidence="2" type="ORF">OCU04_003359</name>
</gene>